<evidence type="ECO:0000313" key="2">
    <source>
        <dbReference type="EMBL" id="RUS35515.1"/>
    </source>
</evidence>
<dbReference type="EMBL" id="RBNJ01000061">
    <property type="protein sequence ID" value="RUS35515.1"/>
    <property type="molecule type" value="Genomic_DNA"/>
</dbReference>
<sequence>MKPHASPRQRPPNTNRRCELGRFRIRRHQAVSVAHKGFASKSTYDCQSSFTLWRRGGTKQTGNGIENRLPLDKRLD</sequence>
<comment type="caution">
    <text evidence="2">The sequence shown here is derived from an EMBL/GenBank/DDBJ whole genome shotgun (WGS) entry which is preliminary data.</text>
</comment>
<dbReference type="AlphaFoldDB" id="A0A433R0M5"/>
<evidence type="ECO:0000313" key="3">
    <source>
        <dbReference type="Proteomes" id="UP000274822"/>
    </source>
</evidence>
<evidence type="ECO:0000256" key="1">
    <source>
        <dbReference type="SAM" id="MobiDB-lite"/>
    </source>
</evidence>
<protein>
    <submittedName>
        <fullName evidence="2">Uncharacterized protein</fullName>
    </submittedName>
</protein>
<organism evidence="2 3">
    <name type="scientific">Jimgerdemannia flammicorona</name>
    <dbReference type="NCBI Taxonomy" id="994334"/>
    <lineage>
        <taxon>Eukaryota</taxon>
        <taxon>Fungi</taxon>
        <taxon>Fungi incertae sedis</taxon>
        <taxon>Mucoromycota</taxon>
        <taxon>Mucoromycotina</taxon>
        <taxon>Endogonomycetes</taxon>
        <taxon>Endogonales</taxon>
        <taxon>Endogonaceae</taxon>
        <taxon>Jimgerdemannia</taxon>
    </lineage>
</organism>
<proteinExistence type="predicted"/>
<feature type="region of interest" description="Disordered" evidence="1">
    <location>
        <begin position="55"/>
        <end position="76"/>
    </location>
</feature>
<keyword evidence="3" id="KW-1185">Reference proteome</keyword>
<reference evidence="2 3" key="1">
    <citation type="journal article" date="2018" name="New Phytol.">
        <title>Phylogenomics of Endogonaceae and evolution of mycorrhizas within Mucoromycota.</title>
        <authorList>
            <person name="Chang Y."/>
            <person name="Desiro A."/>
            <person name="Na H."/>
            <person name="Sandor L."/>
            <person name="Lipzen A."/>
            <person name="Clum A."/>
            <person name="Barry K."/>
            <person name="Grigoriev I.V."/>
            <person name="Martin F.M."/>
            <person name="Stajich J.E."/>
            <person name="Smith M.E."/>
            <person name="Bonito G."/>
            <person name="Spatafora J.W."/>
        </authorList>
    </citation>
    <scope>NUCLEOTIDE SEQUENCE [LARGE SCALE GENOMIC DNA]</scope>
    <source>
        <strain evidence="2 3">AD002</strain>
    </source>
</reference>
<dbReference type="Proteomes" id="UP000274822">
    <property type="component" value="Unassembled WGS sequence"/>
</dbReference>
<name>A0A433R0M5_9FUNG</name>
<accession>A0A433R0M5</accession>
<gene>
    <name evidence="2" type="ORF">BC938DRAFT_481420</name>
</gene>